<keyword evidence="2" id="KW-1133">Transmembrane helix</keyword>
<keyword evidence="2" id="KW-0812">Transmembrane</keyword>
<protein>
    <submittedName>
        <fullName evidence="3">Uncharacterized protein</fullName>
    </submittedName>
</protein>
<gene>
    <name evidence="3" type="ORF">E2C01_001567</name>
</gene>
<evidence type="ECO:0000256" key="1">
    <source>
        <dbReference type="SAM" id="MobiDB-lite"/>
    </source>
</evidence>
<evidence type="ECO:0000313" key="4">
    <source>
        <dbReference type="Proteomes" id="UP000324222"/>
    </source>
</evidence>
<comment type="caution">
    <text evidence="3">The sequence shown here is derived from an EMBL/GenBank/DDBJ whole genome shotgun (WGS) entry which is preliminary data.</text>
</comment>
<sequence>MMTTLVTKRVMVVMVVEVMVVVVVVVPRPAPPTSARQLLGVALVTDSRGLEGDERDAVRYVGCPDCLETPSCYTGCGVDTVLDTESVSVCSHLVTRHPPRNTRASSLIIQQVSFDVSKLNRLTNQIPGKGKRAGQMMDSRHPCASLSLLTDSSRDLMLAGGQPLRWRNLTVVFKTPFRALRPVIRVKDFCANHETLPLCADSLLFQVVLEGAGRGGRHGTAGVRVGGSGRPTPLGPRILNQGFGTSE</sequence>
<proteinExistence type="predicted"/>
<keyword evidence="4" id="KW-1185">Reference proteome</keyword>
<reference evidence="3 4" key="1">
    <citation type="submission" date="2019-05" db="EMBL/GenBank/DDBJ databases">
        <title>Another draft genome of Portunus trituberculatus and its Hox gene families provides insights of decapod evolution.</title>
        <authorList>
            <person name="Jeong J.-H."/>
            <person name="Song I."/>
            <person name="Kim S."/>
            <person name="Choi T."/>
            <person name="Kim D."/>
            <person name="Ryu S."/>
            <person name="Kim W."/>
        </authorList>
    </citation>
    <scope>NUCLEOTIDE SEQUENCE [LARGE SCALE GENOMIC DNA]</scope>
    <source>
        <tissue evidence="3">Muscle</tissue>
    </source>
</reference>
<dbReference type="Proteomes" id="UP000324222">
    <property type="component" value="Unassembled WGS sequence"/>
</dbReference>
<dbReference type="AlphaFoldDB" id="A0A5B7CHH8"/>
<organism evidence="3 4">
    <name type="scientific">Portunus trituberculatus</name>
    <name type="common">Swimming crab</name>
    <name type="synonym">Neptunus trituberculatus</name>
    <dbReference type="NCBI Taxonomy" id="210409"/>
    <lineage>
        <taxon>Eukaryota</taxon>
        <taxon>Metazoa</taxon>
        <taxon>Ecdysozoa</taxon>
        <taxon>Arthropoda</taxon>
        <taxon>Crustacea</taxon>
        <taxon>Multicrustacea</taxon>
        <taxon>Malacostraca</taxon>
        <taxon>Eumalacostraca</taxon>
        <taxon>Eucarida</taxon>
        <taxon>Decapoda</taxon>
        <taxon>Pleocyemata</taxon>
        <taxon>Brachyura</taxon>
        <taxon>Eubrachyura</taxon>
        <taxon>Portunoidea</taxon>
        <taxon>Portunidae</taxon>
        <taxon>Portuninae</taxon>
        <taxon>Portunus</taxon>
    </lineage>
</organism>
<evidence type="ECO:0000256" key="2">
    <source>
        <dbReference type="SAM" id="Phobius"/>
    </source>
</evidence>
<accession>A0A5B7CHH8</accession>
<dbReference type="EMBL" id="VSRR010000050">
    <property type="protein sequence ID" value="MPC08967.1"/>
    <property type="molecule type" value="Genomic_DNA"/>
</dbReference>
<evidence type="ECO:0000313" key="3">
    <source>
        <dbReference type="EMBL" id="MPC08967.1"/>
    </source>
</evidence>
<feature type="region of interest" description="Disordered" evidence="1">
    <location>
        <begin position="219"/>
        <end position="247"/>
    </location>
</feature>
<feature type="transmembrane region" description="Helical" evidence="2">
    <location>
        <begin position="12"/>
        <end position="30"/>
    </location>
</feature>
<name>A0A5B7CHH8_PORTR</name>
<keyword evidence="2" id="KW-0472">Membrane</keyword>